<dbReference type="EMBL" id="LCIQ01000016">
    <property type="protein sequence ID" value="KKT60856.1"/>
    <property type="molecule type" value="Genomic_DNA"/>
</dbReference>
<organism evidence="1 2">
    <name type="scientific">Candidatus Gottesmanbacteria bacterium GW2011_GWA1_44_24b</name>
    <dbReference type="NCBI Taxonomy" id="1618437"/>
    <lineage>
        <taxon>Bacteria</taxon>
        <taxon>Candidatus Gottesmaniibacteriota</taxon>
    </lineage>
</organism>
<accession>A0A0G1IN61</accession>
<protein>
    <submittedName>
        <fullName evidence="1">Uncharacterized protein</fullName>
    </submittedName>
</protein>
<name>A0A0G1IN61_9BACT</name>
<reference evidence="1 2" key="1">
    <citation type="journal article" date="2015" name="Nature">
        <title>rRNA introns, odd ribosomes, and small enigmatic genomes across a large radiation of phyla.</title>
        <authorList>
            <person name="Brown C.T."/>
            <person name="Hug L.A."/>
            <person name="Thomas B.C."/>
            <person name="Sharon I."/>
            <person name="Castelle C.J."/>
            <person name="Singh A."/>
            <person name="Wilkins M.J."/>
            <person name="Williams K.H."/>
            <person name="Banfield J.F."/>
        </authorList>
    </citation>
    <scope>NUCLEOTIDE SEQUENCE [LARGE SCALE GENOMIC DNA]</scope>
</reference>
<sequence>MGGKKKEIQENGNMPDLGVNWTAIRALEHNIDPQQEGESNADFRLRVSGELRGKRRIIEAHEAYQNALFDSGNEMLEYGLLGAVSQLLGGEQYSRDPVEQVGDDITVGIFSQAPQHKDPFAAILLLSLMGK</sequence>
<dbReference type="Proteomes" id="UP000034521">
    <property type="component" value="Unassembled WGS sequence"/>
</dbReference>
<proteinExistence type="predicted"/>
<dbReference type="AlphaFoldDB" id="A0A0G1IN61"/>
<comment type="caution">
    <text evidence="1">The sequence shown here is derived from an EMBL/GenBank/DDBJ whole genome shotgun (WGS) entry which is preliminary data.</text>
</comment>
<gene>
    <name evidence="1" type="ORF">UW52_C0016G0003</name>
</gene>
<evidence type="ECO:0000313" key="2">
    <source>
        <dbReference type="Proteomes" id="UP000034521"/>
    </source>
</evidence>
<evidence type="ECO:0000313" key="1">
    <source>
        <dbReference type="EMBL" id="KKT60856.1"/>
    </source>
</evidence>